<sequence>MLQIFVNSFSNFEACFNFCKHDSVILKHASNICKHASAIDLWTYSWDRNLFPDCLSRFYQQLKDEEKQKTKKSSNKLKSKEYQQPNEPPQILSDTVEYLSINKSTHCKSSSPFNKKNGAIKKLPQRPSSAAIILENENNKSGMLFD</sequence>
<name>A0A1I8BT32_MELHA</name>
<dbReference type="WBParaSite" id="MhA1_Contig558.frz3.gene3">
    <property type="protein sequence ID" value="MhA1_Contig558.frz3.gene3"/>
    <property type="gene ID" value="MhA1_Contig558.frz3.gene3"/>
</dbReference>
<protein>
    <submittedName>
        <fullName evidence="3">Uncharacterized protein</fullName>
    </submittedName>
</protein>
<feature type="region of interest" description="Disordered" evidence="1">
    <location>
        <begin position="65"/>
        <end position="91"/>
    </location>
</feature>
<dbReference type="AlphaFoldDB" id="A0A1I8BT32"/>
<accession>A0A1I8BT32</accession>
<dbReference type="Proteomes" id="UP000095281">
    <property type="component" value="Unplaced"/>
</dbReference>
<evidence type="ECO:0000256" key="1">
    <source>
        <dbReference type="SAM" id="MobiDB-lite"/>
    </source>
</evidence>
<keyword evidence="2" id="KW-1185">Reference proteome</keyword>
<feature type="region of interest" description="Disordered" evidence="1">
    <location>
        <begin position="106"/>
        <end position="128"/>
    </location>
</feature>
<organism evidence="2 3">
    <name type="scientific">Meloidogyne hapla</name>
    <name type="common">Root-knot nematode worm</name>
    <dbReference type="NCBI Taxonomy" id="6305"/>
    <lineage>
        <taxon>Eukaryota</taxon>
        <taxon>Metazoa</taxon>
        <taxon>Ecdysozoa</taxon>
        <taxon>Nematoda</taxon>
        <taxon>Chromadorea</taxon>
        <taxon>Rhabditida</taxon>
        <taxon>Tylenchina</taxon>
        <taxon>Tylenchomorpha</taxon>
        <taxon>Tylenchoidea</taxon>
        <taxon>Meloidogynidae</taxon>
        <taxon>Meloidogyninae</taxon>
        <taxon>Meloidogyne</taxon>
    </lineage>
</organism>
<evidence type="ECO:0000313" key="3">
    <source>
        <dbReference type="WBParaSite" id="MhA1_Contig558.frz3.gene3"/>
    </source>
</evidence>
<proteinExistence type="predicted"/>
<evidence type="ECO:0000313" key="2">
    <source>
        <dbReference type="Proteomes" id="UP000095281"/>
    </source>
</evidence>
<reference evidence="3" key="1">
    <citation type="submission" date="2016-11" db="UniProtKB">
        <authorList>
            <consortium name="WormBaseParasite"/>
        </authorList>
    </citation>
    <scope>IDENTIFICATION</scope>
</reference>